<keyword evidence="2" id="KW-1185">Reference proteome</keyword>
<organism evidence="1 2">
    <name type="scientific">Paractinoplanes ovalisporus</name>
    <dbReference type="NCBI Taxonomy" id="2810368"/>
    <lineage>
        <taxon>Bacteria</taxon>
        <taxon>Bacillati</taxon>
        <taxon>Actinomycetota</taxon>
        <taxon>Actinomycetes</taxon>
        <taxon>Micromonosporales</taxon>
        <taxon>Micromonosporaceae</taxon>
        <taxon>Paractinoplanes</taxon>
    </lineage>
</organism>
<dbReference type="EMBL" id="JAENHP010000016">
    <property type="protein sequence ID" value="MBM2620728.1"/>
    <property type="molecule type" value="Genomic_DNA"/>
</dbReference>
<accession>A0ABS2ALK3</accession>
<protein>
    <recommendedName>
        <fullName evidence="3">CHAT domain-containing protein</fullName>
    </recommendedName>
</protein>
<name>A0ABS2ALK3_9ACTN</name>
<evidence type="ECO:0000313" key="1">
    <source>
        <dbReference type="EMBL" id="MBM2620728.1"/>
    </source>
</evidence>
<evidence type="ECO:0000313" key="2">
    <source>
        <dbReference type="Proteomes" id="UP000632138"/>
    </source>
</evidence>
<evidence type="ECO:0008006" key="3">
    <source>
        <dbReference type="Google" id="ProtNLM"/>
    </source>
</evidence>
<comment type="caution">
    <text evidence="1">The sequence shown here is derived from an EMBL/GenBank/DDBJ whole genome shotgun (WGS) entry which is preliminary data.</text>
</comment>
<reference evidence="1 2" key="1">
    <citation type="submission" date="2021-01" db="EMBL/GenBank/DDBJ databases">
        <title>Actinoplanes sp. nov. LDG1-06 isolated from lichen.</title>
        <authorList>
            <person name="Saeng-In P."/>
            <person name="Phongsopitanun W."/>
            <person name="Kanchanasin P."/>
            <person name="Yuki M."/>
            <person name="Kudo T."/>
            <person name="Ohkuma M."/>
            <person name="Tanasupawat S."/>
        </authorList>
    </citation>
    <scope>NUCLEOTIDE SEQUENCE [LARGE SCALE GENOMIC DNA]</scope>
    <source>
        <strain evidence="1 2">LDG1-06</strain>
    </source>
</reference>
<dbReference type="RefSeq" id="WP_203380712.1">
    <property type="nucleotide sequence ID" value="NZ_JAENHP010000016.1"/>
</dbReference>
<dbReference type="Proteomes" id="UP000632138">
    <property type="component" value="Unassembled WGS sequence"/>
</dbReference>
<gene>
    <name evidence="1" type="ORF">JIG36_35035</name>
</gene>
<proteinExistence type="predicted"/>
<sequence length="953" mass="103594">MAAAATTDWVRLTLNTAYSDVFVWYDDSRGEQVRPALTAPPPPLGSEWVPFPSAGPPGQVLWPARATQFLLGMLARLPIVRPTALEHEDDVTRLAVLVNGPVPSDWPATRDRLRRVLETIGLNDSRIVLMPESRPGGHPAFSLPFDVVVTTADHDDLTGSAGRLVSTLTDEERQAALRIRYTAGIDPDVSADVLVTSAAELSSSSDAVLHLRPRVVVAVGPVDPGVLPAGTSLVMLDPEAEVGPAVFAGRLLREFTHDLPLHEAVTTAAADLGISATLRTTPAGLDDLRLSSAVQSFQDRTHDLPRYHSVGRPSASAFSYLVPPADQLNIAADRAQTIDFEFLRESSGFADLARAEHAWALAQPERQMIDTAGRAIAAQPDALDDLVQSQKRRATLWLTHDRTASAGFRVYRIDERAVLAHGRTYALHVGIGIDWPTDLVDAGALPIGQILPPTSEAEHALDVAVFSSTAEILDQPSQRLSLPRMGPSEILDFRLRMPTGGDSCLVRVHIYHRGHILQAFALRITLDSQEGDAGRPVLRAELVYSRRRQLRDLDDIPPRLLSIATNDDNNGSHRLMFGDTGGAVRLNESHIKPARDFLRDQMADVFALLDSAGHVPSETFERRIKAMALRGQDLWGKFFDEQQQVQDKLDEVAAATTGTLQVVRLVPGFAFPWAMLYDWDLPGKVAEIEAAVVCRGVRGGQVCDCGPTTGNFCVRGFWGIRLVVEELVAQQDADDYITSVSGADDFPTVVSTVGLVHEDHWAMTMIDTLAKGLGPGRCEDLTADQSLLVRLWDPHRRPAVLVVVGHLTTALVDSESRHPRIYVRATEKYLDTANLRTAKRTNGTRRWEKPYRPIILLLGCDTGRTGLDDMHSFVSSLSSAGAAAVIATEGKIDTRLAGELACELVPALAERGAGEALRYWRSQLMADGNPLGLVFTCFGSAGAVVPALAVRTP</sequence>